<evidence type="ECO:0000256" key="1">
    <source>
        <dbReference type="ARBA" id="ARBA00004123"/>
    </source>
</evidence>
<keyword evidence="8" id="KW-1185">Reference proteome</keyword>
<dbReference type="Proteomes" id="UP000818029">
    <property type="component" value="Chromosome A06"/>
</dbReference>
<dbReference type="PANTHER" id="PTHR46261:SF12">
    <property type="entry name" value="HIGH MOBILITY GROUP B PROTEIN 14"/>
    <property type="match status" value="1"/>
</dbReference>
<dbReference type="GeneID" id="121230535"/>
<comment type="subcellular location">
    <subcellularLocation>
        <location evidence="1">Nucleus</location>
    </subcellularLocation>
</comment>
<dbReference type="RefSeq" id="XP_040971374.1">
    <property type="nucleotide sequence ID" value="XM_041115440.1"/>
</dbReference>
<protein>
    <submittedName>
        <fullName evidence="9">High mobility group B protein 14</fullName>
    </submittedName>
</protein>
<evidence type="ECO:0000313" key="8">
    <source>
        <dbReference type="Proteomes" id="UP000818029"/>
    </source>
</evidence>
<keyword evidence="6" id="KW-0812">Transmembrane</keyword>
<dbReference type="SMART" id="SM00398">
    <property type="entry name" value="HMG"/>
    <property type="match status" value="1"/>
</dbReference>
<dbReference type="InterPro" id="IPR009071">
    <property type="entry name" value="HMG_box_dom"/>
</dbReference>
<keyword evidence="3 5" id="KW-0238">DNA-binding</keyword>
<reference evidence="8" key="1">
    <citation type="journal article" date="2020" name="Nat. Genet.">
        <title>Genomic diversifications of five Gossypium allopolyploid species and their impact on cotton improvement.</title>
        <authorList>
            <person name="Chen Z.J."/>
            <person name="Sreedasyam A."/>
            <person name="Ando A."/>
            <person name="Song Q."/>
            <person name="De Santiago L.M."/>
            <person name="Hulse-Kemp A.M."/>
            <person name="Ding M."/>
            <person name="Ye W."/>
            <person name="Kirkbride R.C."/>
            <person name="Jenkins J."/>
            <person name="Plott C."/>
            <person name="Lovell J."/>
            <person name="Lin Y.M."/>
            <person name="Vaughn R."/>
            <person name="Liu B."/>
            <person name="Simpson S."/>
            <person name="Scheffler B.E."/>
            <person name="Wen L."/>
            <person name="Saski C.A."/>
            <person name="Grover C.E."/>
            <person name="Hu G."/>
            <person name="Conover J.L."/>
            <person name="Carlson J.W."/>
            <person name="Shu S."/>
            <person name="Boston L.B."/>
            <person name="Williams M."/>
            <person name="Peterson D.G."/>
            <person name="McGee K."/>
            <person name="Jones D.C."/>
            <person name="Wendel J.F."/>
            <person name="Stelly D.M."/>
            <person name="Grimwood J."/>
            <person name="Schmutz J."/>
        </authorList>
    </citation>
    <scope>NUCLEOTIDE SEQUENCE [LARGE SCALE GENOMIC DNA]</scope>
    <source>
        <strain evidence="8">cv. TM-1</strain>
    </source>
</reference>
<keyword evidence="4 5" id="KW-0539">Nucleus</keyword>
<dbReference type="SUPFAM" id="SSF47095">
    <property type="entry name" value="HMG-box"/>
    <property type="match status" value="1"/>
</dbReference>
<dbReference type="Gene3D" id="1.10.30.10">
    <property type="entry name" value="High mobility group box domain"/>
    <property type="match status" value="1"/>
</dbReference>
<keyword evidence="6" id="KW-1133">Transmembrane helix</keyword>
<evidence type="ECO:0000259" key="7">
    <source>
        <dbReference type="PROSITE" id="PS50118"/>
    </source>
</evidence>
<comment type="similarity">
    <text evidence="2">Belongs to the HMGB family.</text>
</comment>
<dbReference type="PROSITE" id="PS50118">
    <property type="entry name" value="HMG_BOX_2"/>
    <property type="match status" value="1"/>
</dbReference>
<dbReference type="InterPro" id="IPR031061">
    <property type="entry name" value="HMGB_plant"/>
</dbReference>
<dbReference type="PANTHER" id="PTHR46261">
    <property type="entry name" value="HIGH MOBILITY GROUP B PROTEIN 4-RELATED"/>
    <property type="match status" value="1"/>
</dbReference>
<keyword evidence="6" id="KW-0472">Membrane</keyword>
<sequence length="111" mass="13166">MKTSAQQSRSEATKMKQNGFVLLFSLCILVDGLHHATGMLVLKSLRYMKPWMEDFHKVFQEQNPDIKSMRDVEKACGEKWKMMTYEEKVKYYDIATEKQAEFDRTVEEYIK</sequence>
<evidence type="ECO:0000256" key="6">
    <source>
        <dbReference type="SAM" id="Phobius"/>
    </source>
</evidence>
<evidence type="ECO:0000313" key="9">
    <source>
        <dbReference type="RefSeq" id="XP_040971374.1"/>
    </source>
</evidence>
<name>A0ABM3BWE8_GOSHI</name>
<proteinExistence type="inferred from homology"/>
<reference evidence="9" key="2">
    <citation type="submission" date="2025-08" db="UniProtKB">
        <authorList>
            <consortium name="RefSeq"/>
        </authorList>
    </citation>
    <scope>IDENTIFICATION</scope>
</reference>
<evidence type="ECO:0000256" key="4">
    <source>
        <dbReference type="ARBA" id="ARBA00023242"/>
    </source>
</evidence>
<feature type="domain" description="HMG box" evidence="7">
    <location>
        <begin position="51"/>
        <end position="110"/>
    </location>
</feature>
<evidence type="ECO:0000256" key="5">
    <source>
        <dbReference type="PROSITE-ProRule" id="PRU00267"/>
    </source>
</evidence>
<feature type="DNA-binding region" description="HMG box" evidence="5">
    <location>
        <begin position="51"/>
        <end position="110"/>
    </location>
</feature>
<feature type="transmembrane region" description="Helical" evidence="6">
    <location>
        <begin position="20"/>
        <end position="42"/>
    </location>
</feature>
<gene>
    <name evidence="9" type="primary">LOC121230535</name>
</gene>
<dbReference type="Pfam" id="PF00505">
    <property type="entry name" value="HMG_box"/>
    <property type="match status" value="1"/>
</dbReference>
<accession>A0ABM3BWE8</accession>
<evidence type="ECO:0000256" key="2">
    <source>
        <dbReference type="ARBA" id="ARBA00008774"/>
    </source>
</evidence>
<dbReference type="InterPro" id="IPR036910">
    <property type="entry name" value="HMG_box_dom_sf"/>
</dbReference>
<evidence type="ECO:0000256" key="3">
    <source>
        <dbReference type="ARBA" id="ARBA00023125"/>
    </source>
</evidence>
<organism evidence="8 9">
    <name type="scientific">Gossypium hirsutum</name>
    <name type="common">Upland cotton</name>
    <name type="synonym">Gossypium mexicanum</name>
    <dbReference type="NCBI Taxonomy" id="3635"/>
    <lineage>
        <taxon>Eukaryota</taxon>
        <taxon>Viridiplantae</taxon>
        <taxon>Streptophyta</taxon>
        <taxon>Embryophyta</taxon>
        <taxon>Tracheophyta</taxon>
        <taxon>Spermatophyta</taxon>
        <taxon>Magnoliopsida</taxon>
        <taxon>eudicotyledons</taxon>
        <taxon>Gunneridae</taxon>
        <taxon>Pentapetalae</taxon>
        <taxon>rosids</taxon>
        <taxon>malvids</taxon>
        <taxon>Malvales</taxon>
        <taxon>Malvaceae</taxon>
        <taxon>Malvoideae</taxon>
        <taxon>Gossypium</taxon>
    </lineage>
</organism>